<gene>
    <name evidence="3" type="ORF">METZ01_LOCUS444350</name>
</gene>
<dbReference type="EMBL" id="UINC01181683">
    <property type="protein sequence ID" value="SVD91496.1"/>
    <property type="molecule type" value="Genomic_DNA"/>
</dbReference>
<name>A0A382Z7N2_9ZZZZ</name>
<evidence type="ECO:0000259" key="2">
    <source>
        <dbReference type="Pfam" id="PF04085"/>
    </source>
</evidence>
<dbReference type="Gene3D" id="2.40.10.340">
    <property type="entry name" value="Rod shape-determining protein MreC, domain 1"/>
    <property type="match status" value="1"/>
</dbReference>
<dbReference type="GO" id="GO:0008360">
    <property type="term" value="P:regulation of cell shape"/>
    <property type="evidence" value="ECO:0007669"/>
    <property type="project" value="InterPro"/>
</dbReference>
<feature type="coiled-coil region" evidence="1">
    <location>
        <begin position="63"/>
        <end position="100"/>
    </location>
</feature>
<evidence type="ECO:0000256" key="1">
    <source>
        <dbReference type="SAM" id="Coils"/>
    </source>
</evidence>
<organism evidence="3">
    <name type="scientific">marine metagenome</name>
    <dbReference type="NCBI Taxonomy" id="408172"/>
    <lineage>
        <taxon>unclassified sequences</taxon>
        <taxon>metagenomes</taxon>
        <taxon>ecological metagenomes</taxon>
    </lineage>
</organism>
<dbReference type="InterPro" id="IPR055342">
    <property type="entry name" value="MreC_beta-barrel_core"/>
</dbReference>
<reference evidence="3" key="1">
    <citation type="submission" date="2018-05" db="EMBL/GenBank/DDBJ databases">
        <authorList>
            <person name="Lanie J.A."/>
            <person name="Ng W.-L."/>
            <person name="Kazmierczak K.M."/>
            <person name="Andrzejewski T.M."/>
            <person name="Davidsen T.M."/>
            <person name="Wayne K.J."/>
            <person name="Tettelin H."/>
            <person name="Glass J.I."/>
            <person name="Rusch D."/>
            <person name="Podicherti R."/>
            <person name="Tsui H.-C.T."/>
            <person name="Winkler M.E."/>
        </authorList>
    </citation>
    <scope>NUCLEOTIDE SEQUENCE</scope>
</reference>
<sequence length="202" mass="22173">MNKRAYVIASSLVLLLAAVCLNLSSDSSARLKRTFSSFFIPLFSLQKGMEQVGDLISDNGTPRKVLLQELHDLKQSNQLLRLQLAQNQNLTQENVNLRKQLKLLPKAEWNPRLTRIVGRDPANWWRSAQIDLGSMDGVKVDMPVLAAEGLVGRVQEVHPHRSRVALLGDPACRISVTVKATGESGVLNAGGGTVFNPTLVDL</sequence>
<keyword evidence="1" id="KW-0175">Coiled coil</keyword>
<accession>A0A382Z7N2</accession>
<evidence type="ECO:0000313" key="3">
    <source>
        <dbReference type="EMBL" id="SVD91496.1"/>
    </source>
</evidence>
<dbReference type="InterPro" id="IPR007221">
    <property type="entry name" value="MreC"/>
</dbReference>
<proteinExistence type="predicted"/>
<dbReference type="PANTHER" id="PTHR34138:SF1">
    <property type="entry name" value="CELL SHAPE-DETERMINING PROTEIN MREC"/>
    <property type="match status" value="1"/>
</dbReference>
<feature type="domain" description="Rod shape-determining protein MreC beta-barrel core" evidence="2">
    <location>
        <begin position="116"/>
        <end position="189"/>
    </location>
</feature>
<protein>
    <recommendedName>
        <fullName evidence="2">Rod shape-determining protein MreC beta-barrel core domain-containing protein</fullName>
    </recommendedName>
</protein>
<dbReference type="Pfam" id="PF04085">
    <property type="entry name" value="MreC"/>
    <property type="match status" value="1"/>
</dbReference>
<dbReference type="InterPro" id="IPR042177">
    <property type="entry name" value="Cell/Rod_1"/>
</dbReference>
<dbReference type="AlphaFoldDB" id="A0A382Z7N2"/>
<dbReference type="PANTHER" id="PTHR34138">
    <property type="entry name" value="CELL SHAPE-DETERMINING PROTEIN MREC"/>
    <property type="match status" value="1"/>
</dbReference>
<feature type="non-terminal residue" evidence="3">
    <location>
        <position position="202"/>
    </location>
</feature>
<dbReference type="GO" id="GO:0005886">
    <property type="term" value="C:plasma membrane"/>
    <property type="evidence" value="ECO:0007669"/>
    <property type="project" value="TreeGrafter"/>
</dbReference>